<dbReference type="EMBL" id="RCDB01000002">
    <property type="protein sequence ID" value="RLK49650.1"/>
    <property type="molecule type" value="Genomic_DNA"/>
</dbReference>
<protein>
    <submittedName>
        <fullName evidence="2">YggT family protein</fullName>
    </submittedName>
</protein>
<keyword evidence="3" id="KW-1185">Reference proteome</keyword>
<gene>
    <name evidence="2" type="ORF">C7474_1811</name>
</gene>
<organism evidence="2 3">
    <name type="scientific">Microbacterium telephonicum</name>
    <dbReference type="NCBI Taxonomy" id="1714841"/>
    <lineage>
        <taxon>Bacteria</taxon>
        <taxon>Bacillati</taxon>
        <taxon>Actinomycetota</taxon>
        <taxon>Actinomycetes</taxon>
        <taxon>Micrococcales</taxon>
        <taxon>Microbacteriaceae</taxon>
        <taxon>Microbacterium</taxon>
    </lineage>
</organism>
<proteinExistence type="predicted"/>
<feature type="transmembrane region" description="Helical" evidence="1">
    <location>
        <begin position="6"/>
        <end position="28"/>
    </location>
</feature>
<comment type="caution">
    <text evidence="2">The sequence shown here is derived from an EMBL/GenBank/DDBJ whole genome shotgun (WGS) entry which is preliminary data.</text>
</comment>
<dbReference type="Pfam" id="PF02325">
    <property type="entry name" value="CCB3_YggT"/>
    <property type="match status" value="1"/>
</dbReference>
<sequence>MEIVRIIASIANILLLLYILLLFGRLILEYIPMFNREWRPRGTGLVVAETVFTVTDPPLKLFRRLIPPLRLGPVAIDLGFPLTMLLCFVLLSVVRAVMLM</sequence>
<dbReference type="AlphaFoldDB" id="A0A498C9V7"/>
<keyword evidence="1" id="KW-0472">Membrane</keyword>
<dbReference type="GO" id="GO:0016020">
    <property type="term" value="C:membrane"/>
    <property type="evidence" value="ECO:0007669"/>
    <property type="project" value="InterPro"/>
</dbReference>
<evidence type="ECO:0000313" key="2">
    <source>
        <dbReference type="EMBL" id="RLK49650.1"/>
    </source>
</evidence>
<evidence type="ECO:0000313" key="3">
    <source>
        <dbReference type="Proteomes" id="UP000273158"/>
    </source>
</evidence>
<name>A0A498C9V7_9MICO</name>
<dbReference type="RefSeq" id="WP_121059060.1">
    <property type="nucleotide sequence ID" value="NZ_RCDB01000002.1"/>
</dbReference>
<accession>A0A498C9V7</accession>
<feature type="transmembrane region" description="Helical" evidence="1">
    <location>
        <begin position="74"/>
        <end position="98"/>
    </location>
</feature>
<dbReference type="InterPro" id="IPR003425">
    <property type="entry name" value="CCB3/YggT"/>
</dbReference>
<evidence type="ECO:0000256" key="1">
    <source>
        <dbReference type="SAM" id="Phobius"/>
    </source>
</evidence>
<keyword evidence="1" id="KW-1133">Transmembrane helix</keyword>
<reference evidence="2 3" key="1">
    <citation type="journal article" date="2015" name="Stand. Genomic Sci.">
        <title>Genomic Encyclopedia of Bacterial and Archaeal Type Strains, Phase III: the genomes of soil and plant-associated and newly described type strains.</title>
        <authorList>
            <person name="Whitman W.B."/>
            <person name="Woyke T."/>
            <person name="Klenk H.P."/>
            <person name="Zhou Y."/>
            <person name="Lilburn T.G."/>
            <person name="Beck B.J."/>
            <person name="De Vos P."/>
            <person name="Vandamme P."/>
            <person name="Eisen J.A."/>
            <person name="Garrity G."/>
            <person name="Hugenholtz P."/>
            <person name="Kyrpides N.C."/>
        </authorList>
    </citation>
    <scope>NUCLEOTIDE SEQUENCE [LARGE SCALE GENOMIC DNA]</scope>
    <source>
        <strain evidence="2 3">S2T63</strain>
    </source>
</reference>
<keyword evidence="1" id="KW-0812">Transmembrane</keyword>
<dbReference type="Proteomes" id="UP000273158">
    <property type="component" value="Unassembled WGS sequence"/>
</dbReference>
<dbReference type="OrthoDB" id="3216131at2"/>